<evidence type="ECO:0000313" key="5">
    <source>
        <dbReference type="EMBL" id="PJE38655.1"/>
    </source>
</evidence>
<dbReference type="InterPro" id="IPR057326">
    <property type="entry name" value="KR_dom"/>
</dbReference>
<dbReference type="EMBL" id="PGTB01000001">
    <property type="protein sequence ID" value="PJE38655.1"/>
    <property type="molecule type" value="Genomic_DNA"/>
</dbReference>
<sequence length="282" mass="30265">MTKIVGCTALITGGASGIGLLMGRMLLERGAERLIVWDASAANIEAARAVLSPLGSVTFERMDVSDTDAVLAAPERLETAGAAIDLLFNNAGIVVGKPFLDHQHADIDRTLAINAGALMHLTRALLPGMVARGGGHIVNIASAAALVSNPNMSVYAASKWAVTGWSDSLRQEMERSSTGVRVTTVLPYYIHTGMFDGVRSRLIPILQPEDVARRILRAVERDAVFLHMPAIVRLLPLLRGLLPTRALDFVLNRIFGVASSMDAFKGRTDTEEDTLDANSGRR</sequence>
<dbReference type="PRINTS" id="PR00080">
    <property type="entry name" value="SDRFAMILY"/>
</dbReference>
<evidence type="ECO:0000259" key="4">
    <source>
        <dbReference type="SMART" id="SM00822"/>
    </source>
</evidence>
<evidence type="ECO:0000256" key="2">
    <source>
        <dbReference type="ARBA" id="ARBA00023002"/>
    </source>
</evidence>
<dbReference type="InterPro" id="IPR036291">
    <property type="entry name" value="NAD(P)-bd_dom_sf"/>
</dbReference>
<evidence type="ECO:0000256" key="1">
    <source>
        <dbReference type="ARBA" id="ARBA00006484"/>
    </source>
</evidence>
<comment type="similarity">
    <text evidence="1 3">Belongs to the short-chain dehydrogenases/reductases (SDR) family.</text>
</comment>
<gene>
    <name evidence="5" type="ORF">CVM52_00570</name>
</gene>
<dbReference type="InterPro" id="IPR020904">
    <property type="entry name" value="Sc_DH/Rdtase_CS"/>
</dbReference>
<keyword evidence="6" id="KW-1185">Reference proteome</keyword>
<dbReference type="Proteomes" id="UP000231553">
    <property type="component" value="Unassembled WGS sequence"/>
</dbReference>
<dbReference type="PROSITE" id="PS00061">
    <property type="entry name" value="ADH_SHORT"/>
    <property type="match status" value="1"/>
</dbReference>
<evidence type="ECO:0000313" key="6">
    <source>
        <dbReference type="Proteomes" id="UP000231553"/>
    </source>
</evidence>
<dbReference type="PANTHER" id="PTHR24322">
    <property type="entry name" value="PKSB"/>
    <property type="match status" value="1"/>
</dbReference>
<dbReference type="SMART" id="SM00822">
    <property type="entry name" value="PKS_KR"/>
    <property type="match status" value="1"/>
</dbReference>
<dbReference type="PRINTS" id="PR00081">
    <property type="entry name" value="GDHRDH"/>
</dbReference>
<feature type="domain" description="Ketoreductase" evidence="4">
    <location>
        <begin position="7"/>
        <end position="198"/>
    </location>
</feature>
<evidence type="ECO:0000256" key="3">
    <source>
        <dbReference type="RuleBase" id="RU000363"/>
    </source>
</evidence>
<name>A0A2M8J7A2_9RHOB</name>
<comment type="caution">
    <text evidence="5">The sequence shown here is derived from an EMBL/GenBank/DDBJ whole genome shotgun (WGS) entry which is preliminary data.</text>
</comment>
<reference evidence="5 6" key="1">
    <citation type="journal article" date="2018" name="Int. J. Syst. Evol. Microbiol.">
        <title>Pseudooceanicola lipolyticus sp. nov., a marine alphaproteobacterium, reclassification of Oceanicola flagellatus as Pseudooceanicola flagellatus comb. nov. and emended description of the genus Pseudooceanicola.</title>
        <authorList>
            <person name="Huang M.-M."/>
            <person name="Guo L.-L."/>
            <person name="Wu Y.-H."/>
            <person name="Lai Q.-L."/>
            <person name="Shao Z.-Z."/>
            <person name="Wang C.-S."/>
            <person name="Wu M."/>
            <person name="Xu X.-W."/>
        </authorList>
    </citation>
    <scope>NUCLEOTIDE SEQUENCE [LARGE SCALE GENOMIC DNA]</scope>
    <source>
        <strain evidence="5 6">157</strain>
    </source>
</reference>
<dbReference type="AlphaFoldDB" id="A0A2M8J7A2"/>
<dbReference type="InterPro" id="IPR002347">
    <property type="entry name" value="SDR_fam"/>
</dbReference>
<dbReference type="Pfam" id="PF00106">
    <property type="entry name" value="adh_short"/>
    <property type="match status" value="1"/>
</dbReference>
<dbReference type="Gene3D" id="3.40.50.720">
    <property type="entry name" value="NAD(P)-binding Rossmann-like Domain"/>
    <property type="match status" value="1"/>
</dbReference>
<protein>
    <submittedName>
        <fullName evidence="5">Short-chain dehydrogenase</fullName>
    </submittedName>
</protein>
<dbReference type="PANTHER" id="PTHR24322:SF736">
    <property type="entry name" value="RETINOL DEHYDROGENASE 10"/>
    <property type="match status" value="1"/>
</dbReference>
<dbReference type="OrthoDB" id="9780084at2"/>
<dbReference type="GO" id="GO:0016616">
    <property type="term" value="F:oxidoreductase activity, acting on the CH-OH group of donors, NAD or NADP as acceptor"/>
    <property type="evidence" value="ECO:0007669"/>
    <property type="project" value="TreeGrafter"/>
</dbReference>
<organism evidence="5 6">
    <name type="scientific">Pseudooceanicola lipolyticus</name>
    <dbReference type="NCBI Taxonomy" id="2029104"/>
    <lineage>
        <taxon>Bacteria</taxon>
        <taxon>Pseudomonadati</taxon>
        <taxon>Pseudomonadota</taxon>
        <taxon>Alphaproteobacteria</taxon>
        <taxon>Rhodobacterales</taxon>
        <taxon>Paracoccaceae</taxon>
        <taxon>Pseudooceanicola</taxon>
    </lineage>
</organism>
<accession>A0A2M8J7A2</accession>
<dbReference type="SUPFAM" id="SSF51735">
    <property type="entry name" value="NAD(P)-binding Rossmann-fold domains"/>
    <property type="match status" value="1"/>
</dbReference>
<dbReference type="RefSeq" id="WP_100160784.1">
    <property type="nucleotide sequence ID" value="NZ_PGTB01000001.1"/>
</dbReference>
<proteinExistence type="inferred from homology"/>
<keyword evidence="2" id="KW-0560">Oxidoreductase</keyword>